<dbReference type="PANTHER" id="PTHR33546:SF1">
    <property type="entry name" value="LARGE, MULTIFUNCTIONAL SECRETED PROTEIN"/>
    <property type="match status" value="1"/>
</dbReference>
<comment type="caution">
    <text evidence="3">The sequence shown here is derived from an EMBL/GenBank/DDBJ whole genome shotgun (WGS) entry which is preliminary data.</text>
</comment>
<gene>
    <name evidence="3" type="ORF">RM530_13705</name>
</gene>
<dbReference type="InterPro" id="IPR011042">
    <property type="entry name" value="6-blade_b-propeller_TolB-like"/>
</dbReference>
<feature type="domain" description="Pyrroloquinoline quinone-dependent pyranose dehydrogenase beta-propeller" evidence="2">
    <location>
        <begin position="36"/>
        <end position="376"/>
    </location>
</feature>
<organism evidence="3 4">
    <name type="scientific">Banduia mediterranea</name>
    <dbReference type="NCBI Taxonomy" id="3075609"/>
    <lineage>
        <taxon>Bacteria</taxon>
        <taxon>Pseudomonadati</taxon>
        <taxon>Pseudomonadota</taxon>
        <taxon>Gammaproteobacteria</taxon>
        <taxon>Nevskiales</taxon>
        <taxon>Algiphilaceae</taxon>
        <taxon>Banduia</taxon>
    </lineage>
</organism>
<reference evidence="3 4" key="1">
    <citation type="submission" date="2023-09" db="EMBL/GenBank/DDBJ databases">
        <authorList>
            <person name="Rey-Velasco X."/>
        </authorList>
    </citation>
    <scope>NUCLEOTIDE SEQUENCE [LARGE SCALE GENOMIC DNA]</scope>
    <source>
        <strain evidence="3 4">W345</strain>
    </source>
</reference>
<keyword evidence="1" id="KW-0732">Signal</keyword>
<dbReference type="Pfam" id="PF22807">
    <property type="entry name" value="TrAA12"/>
    <property type="match status" value="1"/>
</dbReference>
<sequence length="380" mass="42091">MGFAMRFFKYVGVCAIFVIMSNAPIEAAAAGPPEPRVPDGFSIETFYDDVPGARALARGDDGTIYVSTREVGSIYALSDEDGDGTPDRRRVLAQELNQPTGIAWHDGDLYVAEIDHIWRYPDIAKHLDAPQRESVRDDLPDATHHGWRYIAFGPDGKLYVAIGAPCNICEPGDFVRDGRSLQFGSITRMNPDGSEWEVYARGIRNSVGFTWDDEGELWFTDNGRDWLGDNLPPGELNHASGPGEHFGYPYCHGGTVPDPEFGKGRDCDEFVAPAQALGPHVAPLGVKFYTGNQFPAAMRGQLFIAEHGSWNRSKRIGYRVTRVRLDDDSQGVEYAPFITGWLDGERVRGRPVDLLVQPDGSMLVSDDAQGRIYRVRYTGE</sequence>
<evidence type="ECO:0000313" key="4">
    <source>
        <dbReference type="Proteomes" id="UP001254608"/>
    </source>
</evidence>
<name>A0ABU2WKK5_9GAMM</name>
<evidence type="ECO:0000313" key="3">
    <source>
        <dbReference type="EMBL" id="MDT0498410.1"/>
    </source>
</evidence>
<feature type="chain" id="PRO_5046157650" evidence="1">
    <location>
        <begin position="28"/>
        <end position="380"/>
    </location>
</feature>
<dbReference type="RefSeq" id="WP_311365819.1">
    <property type="nucleotide sequence ID" value="NZ_JAVRIC010000021.1"/>
</dbReference>
<protein>
    <submittedName>
        <fullName evidence="3">Sorbosone dehydrogenase family protein</fullName>
    </submittedName>
</protein>
<feature type="signal peptide" evidence="1">
    <location>
        <begin position="1"/>
        <end position="27"/>
    </location>
</feature>
<dbReference type="SUPFAM" id="SSF50952">
    <property type="entry name" value="Soluble quinoprotein glucose dehydrogenase"/>
    <property type="match status" value="1"/>
</dbReference>
<dbReference type="EMBL" id="JAVRIC010000021">
    <property type="protein sequence ID" value="MDT0498410.1"/>
    <property type="molecule type" value="Genomic_DNA"/>
</dbReference>
<dbReference type="PANTHER" id="PTHR33546">
    <property type="entry name" value="LARGE, MULTIFUNCTIONAL SECRETED PROTEIN-RELATED"/>
    <property type="match status" value="1"/>
</dbReference>
<dbReference type="InterPro" id="IPR011041">
    <property type="entry name" value="Quinoprot_gluc/sorb_DH_b-prop"/>
</dbReference>
<proteinExistence type="predicted"/>
<evidence type="ECO:0000256" key="1">
    <source>
        <dbReference type="SAM" id="SignalP"/>
    </source>
</evidence>
<dbReference type="Proteomes" id="UP001254608">
    <property type="component" value="Unassembled WGS sequence"/>
</dbReference>
<dbReference type="InterPro" id="IPR054539">
    <property type="entry name" value="Beta-prop_PDH"/>
</dbReference>
<keyword evidence="4" id="KW-1185">Reference proteome</keyword>
<dbReference type="Gene3D" id="2.120.10.30">
    <property type="entry name" value="TolB, C-terminal domain"/>
    <property type="match status" value="1"/>
</dbReference>
<evidence type="ECO:0000259" key="2">
    <source>
        <dbReference type="Pfam" id="PF22807"/>
    </source>
</evidence>
<accession>A0ABU2WKK5</accession>